<sequence length="122" mass="13444">MKSVNSVRIEQCGYYDPGRTITFAGYVGEKQTAIANFRLGEQGPFATIIEVEGGYRRQGIATDIYSRASQYFGRDIVPSTALTEDSVRFWEARGVQVPEGATVLPTLADWEALRASSENDLS</sequence>
<evidence type="ECO:0008006" key="3">
    <source>
        <dbReference type="Google" id="ProtNLM"/>
    </source>
</evidence>
<protein>
    <recommendedName>
        <fullName evidence="3">GNAT family N-acetyltransferase</fullName>
    </recommendedName>
</protein>
<gene>
    <name evidence="1" type="ORF">JJL56_29740</name>
</gene>
<accession>A0ABS1I7J5</accession>
<organism evidence="1 2">
    <name type="scientific">Azospirillum aestuarii</name>
    <dbReference type="NCBI Taxonomy" id="2802052"/>
    <lineage>
        <taxon>Bacteria</taxon>
        <taxon>Pseudomonadati</taxon>
        <taxon>Pseudomonadota</taxon>
        <taxon>Alphaproteobacteria</taxon>
        <taxon>Rhodospirillales</taxon>
        <taxon>Azospirillaceae</taxon>
        <taxon>Azospirillum</taxon>
    </lineage>
</organism>
<keyword evidence="2" id="KW-1185">Reference proteome</keyword>
<reference evidence="1 2" key="1">
    <citation type="submission" date="2021-01" db="EMBL/GenBank/DDBJ databases">
        <title>Azospirillum sp. YIM DDC1 draft genome.</title>
        <authorList>
            <person name="Wang Y.-X."/>
        </authorList>
    </citation>
    <scope>NUCLEOTIDE SEQUENCE [LARGE SCALE GENOMIC DNA]</scope>
    <source>
        <strain evidence="1 2">YIM DDC1</strain>
    </source>
</reference>
<dbReference type="EMBL" id="JAEPIV010000038">
    <property type="protein sequence ID" value="MBK4723040.1"/>
    <property type="molecule type" value="Genomic_DNA"/>
</dbReference>
<comment type="caution">
    <text evidence="1">The sequence shown here is derived from an EMBL/GenBank/DDBJ whole genome shotgun (WGS) entry which is preliminary data.</text>
</comment>
<dbReference type="RefSeq" id="WP_200487458.1">
    <property type="nucleotide sequence ID" value="NZ_JAEPIV010000038.1"/>
</dbReference>
<name>A0ABS1I7J5_9PROT</name>
<evidence type="ECO:0000313" key="1">
    <source>
        <dbReference type="EMBL" id="MBK4723040.1"/>
    </source>
</evidence>
<dbReference type="Proteomes" id="UP000654452">
    <property type="component" value="Unassembled WGS sequence"/>
</dbReference>
<evidence type="ECO:0000313" key="2">
    <source>
        <dbReference type="Proteomes" id="UP000654452"/>
    </source>
</evidence>
<proteinExistence type="predicted"/>